<feature type="compositionally biased region" description="Basic and acidic residues" evidence="1">
    <location>
        <begin position="59"/>
        <end position="71"/>
    </location>
</feature>
<sequence>MNGGRRRSMLGTRNLGLQPVKLSIPGSHLGKRPDSSGRKNRPFGTQKSPQKSEQGVVKRLFDEPAKVEKRSPIYTRLSSAAVVKDASPAKINLSKTEFRQKTEAQLSRPTPRGSPRCPLGRSPATKGESSTTCHQDSNKMEISRAATSKFNLLNSSHYSHLNAGKTLKSPKSPILWSNATKFRRHINTEPIKSPEEPQFSSRTMSMLTSTAQKNTKKPASKENENESSFLKLESPHLSAIKIMKPVEKPAACGKSVKNLYPFTCADSSLNDIVKNETITEETVLANKSNDDSFLNNETLCLMDTDQTVKETHDSKEVTLKNASINKTVIATPRKLSIISEETVVKSEPIVLKPDIPDESLTDLMNCVNNLMVNKENFLSQQNSLVQQIKQSQEKFFVQQDEILLKINNIMTKLSHKADRKTTISMNPPRNEIVTSSIAGNGNDEDDELLSEDMNDGNNSLICATKKLKIFDEDSETPRRSARILEKIDSSRNVSDAAKTPDSLKSNCTNYLSTLDTTEMSEFKENSLKTPINQRSSSKASESRSRPYSAKRLSRSAAKSSLKTPSCPRKTIADKSFSKYETPSKRSKKSPAIGRVSMRLSRTPTTIKRNQSSPEQDNTAILMKNLRRSCAFLKTPKNTNRMSIQASNILTPHSMSFVVHDQMKNIFSS</sequence>
<feature type="region of interest" description="Disordered" evidence="1">
    <location>
        <begin position="93"/>
        <end position="139"/>
    </location>
</feature>
<protein>
    <submittedName>
        <fullName evidence="2">Uncharacterized protein</fullName>
    </submittedName>
</protein>
<feature type="region of interest" description="Disordered" evidence="1">
    <location>
        <begin position="208"/>
        <end position="230"/>
    </location>
</feature>
<dbReference type="AlphaFoldDB" id="A0A9P0F772"/>
<feature type="compositionally biased region" description="Low complexity" evidence="1">
    <location>
        <begin position="534"/>
        <end position="562"/>
    </location>
</feature>
<feature type="region of interest" description="Disordered" evidence="1">
    <location>
        <begin position="521"/>
        <end position="593"/>
    </location>
</feature>
<feature type="compositionally biased region" description="Polar residues" evidence="1">
    <location>
        <begin position="43"/>
        <end position="53"/>
    </location>
</feature>
<evidence type="ECO:0000313" key="3">
    <source>
        <dbReference type="Proteomes" id="UP001152759"/>
    </source>
</evidence>
<accession>A0A9P0F772</accession>
<feature type="region of interest" description="Disordered" evidence="1">
    <location>
        <begin position="1"/>
        <end position="71"/>
    </location>
</feature>
<dbReference type="Proteomes" id="UP001152759">
    <property type="component" value="Chromosome 8"/>
</dbReference>
<feature type="compositionally biased region" description="Basic and acidic residues" evidence="1">
    <location>
        <begin position="570"/>
        <end position="583"/>
    </location>
</feature>
<proteinExistence type="predicted"/>
<organism evidence="2 3">
    <name type="scientific">Bemisia tabaci</name>
    <name type="common">Sweetpotato whitefly</name>
    <name type="synonym">Aleurodes tabaci</name>
    <dbReference type="NCBI Taxonomy" id="7038"/>
    <lineage>
        <taxon>Eukaryota</taxon>
        <taxon>Metazoa</taxon>
        <taxon>Ecdysozoa</taxon>
        <taxon>Arthropoda</taxon>
        <taxon>Hexapoda</taxon>
        <taxon>Insecta</taxon>
        <taxon>Pterygota</taxon>
        <taxon>Neoptera</taxon>
        <taxon>Paraneoptera</taxon>
        <taxon>Hemiptera</taxon>
        <taxon>Sternorrhyncha</taxon>
        <taxon>Aleyrodoidea</taxon>
        <taxon>Aleyrodidae</taxon>
        <taxon>Aleyrodinae</taxon>
        <taxon>Bemisia</taxon>
    </lineage>
</organism>
<feature type="region of interest" description="Disordered" evidence="1">
    <location>
        <begin position="421"/>
        <end position="455"/>
    </location>
</feature>
<reference evidence="2" key="1">
    <citation type="submission" date="2021-12" db="EMBL/GenBank/DDBJ databases">
        <authorList>
            <person name="King R."/>
        </authorList>
    </citation>
    <scope>NUCLEOTIDE SEQUENCE</scope>
</reference>
<dbReference type="EMBL" id="OU963869">
    <property type="protein sequence ID" value="CAH0394909.1"/>
    <property type="molecule type" value="Genomic_DNA"/>
</dbReference>
<gene>
    <name evidence="2" type="ORF">BEMITA_LOCUS13156</name>
</gene>
<name>A0A9P0F772_BEMTA</name>
<keyword evidence="3" id="KW-1185">Reference proteome</keyword>
<evidence type="ECO:0000256" key="1">
    <source>
        <dbReference type="SAM" id="MobiDB-lite"/>
    </source>
</evidence>
<evidence type="ECO:0000313" key="2">
    <source>
        <dbReference type="EMBL" id="CAH0394909.1"/>
    </source>
</evidence>
<feature type="compositionally biased region" description="Polar residues" evidence="1">
    <location>
        <begin position="422"/>
        <end position="439"/>
    </location>
</feature>
<feature type="compositionally biased region" description="Acidic residues" evidence="1">
    <location>
        <begin position="442"/>
        <end position="454"/>
    </location>
</feature>